<accession>A0A9W8JGE5</accession>
<evidence type="ECO:0000313" key="2">
    <source>
        <dbReference type="Proteomes" id="UP001140091"/>
    </source>
</evidence>
<name>A0A9W8JGE5_9AGAR</name>
<dbReference type="OrthoDB" id="2886770at2759"/>
<keyword evidence="2" id="KW-1185">Reference proteome</keyword>
<proteinExistence type="predicted"/>
<gene>
    <name evidence="1" type="ORF">H1R20_g6771</name>
</gene>
<dbReference type="AlphaFoldDB" id="A0A9W8JGE5"/>
<comment type="caution">
    <text evidence="1">The sequence shown here is derived from an EMBL/GenBank/DDBJ whole genome shotgun (WGS) entry which is preliminary data.</text>
</comment>
<dbReference type="Proteomes" id="UP001140091">
    <property type="component" value="Unassembled WGS sequence"/>
</dbReference>
<reference evidence="1" key="1">
    <citation type="submission" date="2022-06" db="EMBL/GenBank/DDBJ databases">
        <title>Genome Sequence of Candolleomyces eurysporus.</title>
        <authorList>
            <person name="Buettner E."/>
        </authorList>
    </citation>
    <scope>NUCLEOTIDE SEQUENCE</scope>
    <source>
        <strain evidence="1">VTCC 930004</strain>
    </source>
</reference>
<feature type="non-terminal residue" evidence="1">
    <location>
        <position position="613"/>
    </location>
</feature>
<evidence type="ECO:0000313" key="1">
    <source>
        <dbReference type="EMBL" id="KAJ2930333.1"/>
    </source>
</evidence>
<organism evidence="1 2">
    <name type="scientific">Candolleomyces eurysporus</name>
    <dbReference type="NCBI Taxonomy" id="2828524"/>
    <lineage>
        <taxon>Eukaryota</taxon>
        <taxon>Fungi</taxon>
        <taxon>Dikarya</taxon>
        <taxon>Basidiomycota</taxon>
        <taxon>Agaricomycotina</taxon>
        <taxon>Agaricomycetes</taxon>
        <taxon>Agaricomycetidae</taxon>
        <taxon>Agaricales</taxon>
        <taxon>Agaricineae</taxon>
        <taxon>Psathyrellaceae</taxon>
        <taxon>Candolleomyces</taxon>
    </lineage>
</organism>
<evidence type="ECO:0008006" key="3">
    <source>
        <dbReference type="Google" id="ProtNLM"/>
    </source>
</evidence>
<sequence>MDCTSPFSDRLNSNYCPSENEIAEIESLIAAKRTIVEDIDRQIEALVGRRARYSKFIKEHSALLSPLRRAPTDVLSSIFSACLPPPSSTKRYKIHPAIAISHVCQQWRHLAIAQPLLWCNFEVFHPILPRPRSAASSNSLTPAALAFYRSDLAIYSRQLERVKDMLLAWLSRSASCPLTFILKSQDIPSLTYHSLGPSPPSINEAIVDTLCGVSNRWKSASFDLWITTPTSPLLRFSQLSPKDVPQLERVRHKVDFSPDMNWDDSRILEQRMVGIGLLGGPSIRKLAIDRLSLSPDSMSVDWASVTDLELDDSRLMLARTGQAVQFITSVLRLCHRLTRFAVNITGRSRSRIILPLETRISLPYLTSVSIRGKSVPSGFASSLQLPSLHTLSLLCEVDERTEPGLVEWITTFGDALTDVTLMYTGLTESALNSCLEHLPNVITLRLLEHHRTGFWRSDPAALDTDLEFDPSSYISILQRLTPRVNDDECELQCYCPKLQKFGFRMQDLVFTEEELVEFVTARRNLPLPPSSRLKSVIVKFSFRQQLDLREELERRAVDMEDFDLITKYNKMDQFYMSSAGSSTFPHEEELDDLPVEDQIIVTDIWLLDTSLLP</sequence>
<protein>
    <recommendedName>
        <fullName evidence="3">F-box domain-containing protein</fullName>
    </recommendedName>
</protein>
<dbReference type="EMBL" id="JANBPK010000845">
    <property type="protein sequence ID" value="KAJ2930333.1"/>
    <property type="molecule type" value="Genomic_DNA"/>
</dbReference>